<dbReference type="Gene3D" id="1.25.40.20">
    <property type="entry name" value="Ankyrin repeat-containing domain"/>
    <property type="match status" value="1"/>
</dbReference>
<keyword evidence="2" id="KW-1185">Reference proteome</keyword>
<comment type="caution">
    <text evidence="1">The sequence shown here is derived from an EMBL/GenBank/DDBJ whole genome shotgun (WGS) entry which is preliminary data.</text>
</comment>
<dbReference type="InterPro" id="IPR036770">
    <property type="entry name" value="Ankyrin_rpt-contain_sf"/>
</dbReference>
<protein>
    <recommendedName>
        <fullName evidence="3">Ankyrin</fullName>
    </recommendedName>
</protein>
<dbReference type="EMBL" id="JAUIQD010000003">
    <property type="protein sequence ID" value="KAK3356723.1"/>
    <property type="molecule type" value="Genomic_DNA"/>
</dbReference>
<dbReference type="SUPFAM" id="SSF48403">
    <property type="entry name" value="Ankyrin repeat"/>
    <property type="match status" value="1"/>
</dbReference>
<evidence type="ECO:0000313" key="1">
    <source>
        <dbReference type="EMBL" id="KAK3356723.1"/>
    </source>
</evidence>
<organism evidence="1 2">
    <name type="scientific">Lasiosphaeria hispida</name>
    <dbReference type="NCBI Taxonomy" id="260671"/>
    <lineage>
        <taxon>Eukaryota</taxon>
        <taxon>Fungi</taxon>
        <taxon>Dikarya</taxon>
        <taxon>Ascomycota</taxon>
        <taxon>Pezizomycotina</taxon>
        <taxon>Sordariomycetes</taxon>
        <taxon>Sordariomycetidae</taxon>
        <taxon>Sordariales</taxon>
        <taxon>Lasiosphaeriaceae</taxon>
        <taxon>Lasiosphaeria</taxon>
    </lineage>
</organism>
<evidence type="ECO:0000313" key="2">
    <source>
        <dbReference type="Proteomes" id="UP001275084"/>
    </source>
</evidence>
<reference evidence="1" key="1">
    <citation type="journal article" date="2023" name="Mol. Phylogenet. Evol.">
        <title>Genome-scale phylogeny and comparative genomics of the fungal order Sordariales.</title>
        <authorList>
            <person name="Hensen N."/>
            <person name="Bonometti L."/>
            <person name="Westerberg I."/>
            <person name="Brannstrom I.O."/>
            <person name="Guillou S."/>
            <person name="Cros-Aarteil S."/>
            <person name="Calhoun S."/>
            <person name="Haridas S."/>
            <person name="Kuo A."/>
            <person name="Mondo S."/>
            <person name="Pangilinan J."/>
            <person name="Riley R."/>
            <person name="LaButti K."/>
            <person name="Andreopoulos B."/>
            <person name="Lipzen A."/>
            <person name="Chen C."/>
            <person name="Yan M."/>
            <person name="Daum C."/>
            <person name="Ng V."/>
            <person name="Clum A."/>
            <person name="Steindorff A."/>
            <person name="Ohm R.A."/>
            <person name="Martin F."/>
            <person name="Silar P."/>
            <person name="Natvig D.O."/>
            <person name="Lalanne C."/>
            <person name="Gautier V."/>
            <person name="Ament-Velasquez S.L."/>
            <person name="Kruys A."/>
            <person name="Hutchinson M.I."/>
            <person name="Powell A.J."/>
            <person name="Barry K."/>
            <person name="Miller A.N."/>
            <person name="Grigoriev I.V."/>
            <person name="Debuchy R."/>
            <person name="Gladieux P."/>
            <person name="Hiltunen Thoren M."/>
            <person name="Johannesson H."/>
        </authorList>
    </citation>
    <scope>NUCLEOTIDE SEQUENCE</scope>
    <source>
        <strain evidence="1">CBS 955.72</strain>
    </source>
</reference>
<name>A0AAJ0HLD0_9PEZI</name>
<evidence type="ECO:0008006" key="3">
    <source>
        <dbReference type="Google" id="ProtNLM"/>
    </source>
</evidence>
<sequence>MFRTTIEDAPAFRILRNLGTKLKGLRPAHKLGRIQAATRDLQELYTQRASYPTDLTDEGENILHRVCSLWCDTATEDLAQKDLETILGEYRELLLYAYKLVRAVGISVNETNIFGYHILTVLGSPNSDSLAEAVSSRDIERLRRLLCHIDGTNLSLDLTGHSCLHLAAGWPAGVAALVVAAPHLVNLRSSCSSELPIHHACHLECIESVEILLNHGSSLGQTFRHALLYAIESGNKQIIDLVIDALAERRLRLRNMADACLPQSTLKTLKPDRLPDADVRIILAELGRLSITVPAALEPELWAKSGRTVYHALYDFVRPGLSAVAQKLYDTGFRDFDCLYYGLTPLQQGPTCTFFSASDDADLALWLLTHGAAVLIAPVEEEDTDRTHARRMHGPIHFLARRIGASLHIGARCLYPSNLLGLKDPDSPLSHVLEAIAFSPANTDVCVCACAPPSSGCTPLTIFLRHLNNPGTDSPNWGVVVLFAAWLNFYHIYSLRFCHAGPNTSSCASLEDTTTPQCARDDHNGLGGRCMGSNETVDDDILDCTAVSNNVERLASLLQTFSDFSRRAKGHSDGAYLEVDAVDMVGGLGTDFDFITEVSAWSGGHHPPRR</sequence>
<gene>
    <name evidence="1" type="ORF">B0T25DRAFT_603271</name>
</gene>
<proteinExistence type="predicted"/>
<dbReference type="AlphaFoldDB" id="A0AAJ0HLD0"/>
<reference evidence="1" key="2">
    <citation type="submission" date="2023-06" db="EMBL/GenBank/DDBJ databases">
        <authorList>
            <consortium name="Lawrence Berkeley National Laboratory"/>
            <person name="Haridas S."/>
            <person name="Hensen N."/>
            <person name="Bonometti L."/>
            <person name="Westerberg I."/>
            <person name="Brannstrom I.O."/>
            <person name="Guillou S."/>
            <person name="Cros-Aarteil S."/>
            <person name="Calhoun S."/>
            <person name="Kuo A."/>
            <person name="Mondo S."/>
            <person name="Pangilinan J."/>
            <person name="Riley R."/>
            <person name="Labutti K."/>
            <person name="Andreopoulos B."/>
            <person name="Lipzen A."/>
            <person name="Chen C."/>
            <person name="Yanf M."/>
            <person name="Daum C."/>
            <person name="Ng V."/>
            <person name="Clum A."/>
            <person name="Steindorff A."/>
            <person name="Ohm R."/>
            <person name="Martin F."/>
            <person name="Silar P."/>
            <person name="Natvig D."/>
            <person name="Lalanne C."/>
            <person name="Gautier V."/>
            <person name="Ament-Velasquez S.L."/>
            <person name="Kruys A."/>
            <person name="Hutchinson M.I."/>
            <person name="Powell A.J."/>
            <person name="Barry K."/>
            <person name="Miller A.N."/>
            <person name="Grigoriev I.V."/>
            <person name="Debuchy R."/>
            <person name="Gladieux P."/>
            <person name="Thoren M.H."/>
            <person name="Johannesson H."/>
        </authorList>
    </citation>
    <scope>NUCLEOTIDE SEQUENCE</scope>
    <source>
        <strain evidence="1">CBS 955.72</strain>
    </source>
</reference>
<dbReference type="Proteomes" id="UP001275084">
    <property type="component" value="Unassembled WGS sequence"/>
</dbReference>
<accession>A0AAJ0HLD0</accession>